<keyword evidence="2" id="KW-1185">Reference proteome</keyword>
<evidence type="ECO:0000313" key="2">
    <source>
        <dbReference type="Proteomes" id="UP000067461"/>
    </source>
</evidence>
<dbReference type="HOGENOM" id="CLU_162083_4_2_4"/>
<organism evidence="1 2">
    <name type="scientific">Serpentinimonas raichei</name>
    <dbReference type="NCBI Taxonomy" id="1458425"/>
    <lineage>
        <taxon>Bacteria</taxon>
        <taxon>Pseudomonadati</taxon>
        <taxon>Pseudomonadota</taxon>
        <taxon>Betaproteobacteria</taxon>
        <taxon>Burkholderiales</taxon>
        <taxon>Comamonadaceae</taxon>
        <taxon>Serpentinimonas</taxon>
    </lineage>
</organism>
<reference evidence="1 2" key="1">
    <citation type="journal article" date="2014" name="Nat. Commun.">
        <title>Physiological and genomic features of highly alkaliphilic hydrogen-utilizing Betaproteobacteria from a continental serpentinizing site.</title>
        <authorList>
            <person name="Suzuki S."/>
            <person name="Kuenen J.G."/>
            <person name="Schipper K."/>
            <person name="van der Velde S."/>
            <person name="Ishii S."/>
            <person name="Wu A."/>
            <person name="Sorokin D.Y."/>
            <person name="Tenney A."/>
            <person name="Meng X.Y."/>
            <person name="Morrill P.L."/>
            <person name="Kamagata Y."/>
            <person name="Muyzer G."/>
            <person name="Nealson K.H."/>
        </authorList>
    </citation>
    <scope>NUCLEOTIDE SEQUENCE [LARGE SCALE GENOMIC DNA]</scope>
    <source>
        <strain evidence="1 2">A1</strain>
    </source>
</reference>
<dbReference type="KEGG" id="cbaa:SRAA_0510"/>
<dbReference type="STRING" id="1458425.SRAA_0510"/>
<protein>
    <submittedName>
        <fullName evidence="1">Predicted NTPase, NACHT family</fullName>
    </submittedName>
</protein>
<dbReference type="Proteomes" id="UP000067461">
    <property type="component" value="Chromosome"/>
</dbReference>
<proteinExistence type="predicted"/>
<evidence type="ECO:0000313" key="1">
    <source>
        <dbReference type="EMBL" id="BAO80364.1"/>
    </source>
</evidence>
<name>A0A060NN98_9BURK</name>
<gene>
    <name evidence="1" type="ORF">SRAA_0510</name>
</gene>
<sequence length="101" mass="11548">MRLGQWLRYPVARLRFSGTVTGMAPTVVRDGQFRLFFFSREEPRIHVHVAHPEGEAKFWLTPSVHVATNVGLSNVQLRQAQEIVEAHIQEIQNAWNSHFGG</sequence>
<dbReference type="Pfam" id="PF13711">
    <property type="entry name" value="DUF4160"/>
    <property type="match status" value="1"/>
</dbReference>
<accession>A0A060NN98</accession>
<dbReference type="EMBL" id="AP014568">
    <property type="protein sequence ID" value="BAO80364.1"/>
    <property type="molecule type" value="Genomic_DNA"/>
</dbReference>
<dbReference type="AlphaFoldDB" id="A0A060NN98"/>
<dbReference type="InterPro" id="IPR025427">
    <property type="entry name" value="DUF4160"/>
</dbReference>